<keyword evidence="5" id="KW-1185">Reference proteome</keyword>
<evidence type="ECO:0000313" key="5">
    <source>
        <dbReference type="Proteomes" id="UP001550739"/>
    </source>
</evidence>
<proteinExistence type="inferred from homology"/>
<dbReference type="PROSITE" id="PS51257">
    <property type="entry name" value="PROKAR_LIPOPROTEIN"/>
    <property type="match status" value="1"/>
</dbReference>
<feature type="chain" id="PRO_5046829225" evidence="3">
    <location>
        <begin position="27"/>
        <end position="413"/>
    </location>
</feature>
<evidence type="ECO:0000256" key="1">
    <source>
        <dbReference type="ARBA" id="ARBA00008520"/>
    </source>
</evidence>
<dbReference type="InterPro" id="IPR006059">
    <property type="entry name" value="SBP"/>
</dbReference>
<dbReference type="InterPro" id="IPR050490">
    <property type="entry name" value="Bact_solute-bd_prot1"/>
</dbReference>
<protein>
    <submittedName>
        <fullName evidence="4">ABC transporter substrate-binding protein</fullName>
    </submittedName>
</protein>
<dbReference type="PANTHER" id="PTHR43649:SF29">
    <property type="entry name" value="OSMOPROTECTIVE COMPOUNDS-BINDING PROTEIN GGTB"/>
    <property type="match status" value="1"/>
</dbReference>
<dbReference type="SUPFAM" id="SSF53850">
    <property type="entry name" value="Periplasmic binding protein-like II"/>
    <property type="match status" value="1"/>
</dbReference>
<dbReference type="Pfam" id="PF13416">
    <property type="entry name" value="SBP_bac_8"/>
    <property type="match status" value="1"/>
</dbReference>
<accession>A0ABV2ZL75</accession>
<dbReference type="PANTHER" id="PTHR43649">
    <property type="entry name" value="ARABINOSE-BINDING PROTEIN-RELATED"/>
    <property type="match status" value="1"/>
</dbReference>
<feature type="signal peptide" evidence="3">
    <location>
        <begin position="1"/>
        <end position="26"/>
    </location>
</feature>
<dbReference type="EMBL" id="JBEZVE010000011">
    <property type="protein sequence ID" value="MEU3783245.1"/>
    <property type="molecule type" value="Genomic_DNA"/>
</dbReference>
<organism evidence="4 5">
    <name type="scientific">Streptomyces sp. 900129855</name>
    <dbReference type="NCBI Taxonomy" id="3155129"/>
    <lineage>
        <taxon>Bacteria</taxon>
        <taxon>Bacillati</taxon>
        <taxon>Actinomycetota</taxon>
        <taxon>Actinomycetes</taxon>
        <taxon>Kitasatosporales</taxon>
        <taxon>Streptomycetaceae</taxon>
        <taxon>Streptomyces</taxon>
    </lineage>
</organism>
<comment type="caution">
    <text evidence="4">The sequence shown here is derived from an EMBL/GenBank/DDBJ whole genome shotgun (WGS) entry which is preliminary data.</text>
</comment>
<comment type="similarity">
    <text evidence="1">Belongs to the bacterial solute-binding protein 1 family.</text>
</comment>
<keyword evidence="3" id="KW-0732">Signal</keyword>
<evidence type="ECO:0000256" key="2">
    <source>
        <dbReference type="ARBA" id="ARBA00022448"/>
    </source>
</evidence>
<reference evidence="4 5" key="1">
    <citation type="submission" date="2024-06" db="EMBL/GenBank/DDBJ databases">
        <title>The Natural Products Discovery Center: Release of the First 8490 Sequenced Strains for Exploring Actinobacteria Biosynthetic Diversity.</title>
        <authorList>
            <person name="Kalkreuter E."/>
            <person name="Kautsar S.A."/>
            <person name="Yang D."/>
            <person name="Bader C.D."/>
            <person name="Teijaro C.N."/>
            <person name="Fluegel L."/>
            <person name="Davis C.M."/>
            <person name="Simpson J.R."/>
            <person name="Lauterbach L."/>
            <person name="Steele A.D."/>
            <person name="Gui C."/>
            <person name="Meng S."/>
            <person name="Li G."/>
            <person name="Viehrig K."/>
            <person name="Ye F."/>
            <person name="Su P."/>
            <person name="Kiefer A.F."/>
            <person name="Nichols A."/>
            <person name="Cepeda A.J."/>
            <person name="Yan W."/>
            <person name="Fan B."/>
            <person name="Jiang Y."/>
            <person name="Adhikari A."/>
            <person name="Zheng C.-J."/>
            <person name="Schuster L."/>
            <person name="Cowan T.M."/>
            <person name="Smanski M.J."/>
            <person name="Chevrette M.G."/>
            <person name="De Carvalho L.P.S."/>
            <person name="Shen B."/>
        </authorList>
    </citation>
    <scope>NUCLEOTIDE SEQUENCE [LARGE SCALE GENOMIC DNA]</scope>
    <source>
        <strain evidence="4 5">NPDC033843</strain>
    </source>
</reference>
<sequence length="413" mass="44118">MRTLSARLAHCALVLGLLLAAAGCGGGPGHDRVTIMIPWSGNEFQAFYSVVKSFEDDTGIQVDVQVTRALTQQLDAAVAAGAPPDLAMLPSVGAIYRYADQEAEKDRKLQPLRVPTDAYLEPFRGLTKVRGEVYAVPVKVDVKSLVWFDPAVTGRPSPADLRKTGTWCLGLESGPTSGWPGADWIADILLAQGDGDAYKQWLSGTLEWNSPPLKQAWTTWRNLVGSGVKGAAVRNFGEAAAGMAGTPRTCSLAHGALSAMGFRKGQSHDYVPSSSTRRLEVSADFVGMFTDDNPSAEAFIAYLARTKAQQSWVNQQAGSAFSADSRVTRYDDAVQQRIAGMLRPDSGYTLCFGAADTMTPDVSAAFYRAVLDYATAGTKDPTGLLDDLDEVQHKLGKSPVPSDKLCATLTSSS</sequence>
<keyword evidence="2" id="KW-0813">Transport</keyword>
<name>A0ABV2ZL75_9ACTN</name>
<evidence type="ECO:0000256" key="3">
    <source>
        <dbReference type="SAM" id="SignalP"/>
    </source>
</evidence>
<dbReference type="RefSeq" id="WP_334582905.1">
    <property type="nucleotide sequence ID" value="NZ_JBEZVE010000011.1"/>
</dbReference>
<dbReference type="Gene3D" id="3.40.190.10">
    <property type="entry name" value="Periplasmic binding protein-like II"/>
    <property type="match status" value="3"/>
</dbReference>
<evidence type="ECO:0000313" key="4">
    <source>
        <dbReference type="EMBL" id="MEU3783245.1"/>
    </source>
</evidence>
<gene>
    <name evidence="4" type="ORF">AB0E89_22315</name>
</gene>
<dbReference type="Proteomes" id="UP001550739">
    <property type="component" value="Unassembled WGS sequence"/>
</dbReference>